<feature type="non-terminal residue" evidence="1">
    <location>
        <position position="1"/>
    </location>
</feature>
<sequence length="48" mass="5034">PVHEMVTHAYPLHQYSDALRAAANHRKSGAVKVLLQPGADRAVVSGGG</sequence>
<name>A0A382WJC7_9ZZZZ</name>
<evidence type="ECO:0008006" key="2">
    <source>
        <dbReference type="Google" id="ProtNLM"/>
    </source>
</evidence>
<protein>
    <recommendedName>
        <fullName evidence="2">Alcohol dehydrogenase-like C-terminal domain-containing protein</fullName>
    </recommendedName>
</protein>
<proteinExistence type="predicted"/>
<reference evidence="1" key="1">
    <citation type="submission" date="2018-05" db="EMBL/GenBank/DDBJ databases">
        <authorList>
            <person name="Lanie J.A."/>
            <person name="Ng W.-L."/>
            <person name="Kazmierczak K.M."/>
            <person name="Andrzejewski T.M."/>
            <person name="Davidsen T.M."/>
            <person name="Wayne K.J."/>
            <person name="Tettelin H."/>
            <person name="Glass J.I."/>
            <person name="Rusch D."/>
            <person name="Podicherti R."/>
            <person name="Tsui H.-C.T."/>
            <person name="Winkler M.E."/>
        </authorList>
    </citation>
    <scope>NUCLEOTIDE SEQUENCE</scope>
</reference>
<dbReference type="AlphaFoldDB" id="A0A382WJC7"/>
<dbReference type="EMBL" id="UINC01160231">
    <property type="protein sequence ID" value="SVD58759.1"/>
    <property type="molecule type" value="Genomic_DNA"/>
</dbReference>
<evidence type="ECO:0000313" key="1">
    <source>
        <dbReference type="EMBL" id="SVD58759.1"/>
    </source>
</evidence>
<gene>
    <name evidence="1" type="ORF">METZ01_LOCUS411613</name>
</gene>
<accession>A0A382WJC7</accession>
<organism evidence="1">
    <name type="scientific">marine metagenome</name>
    <dbReference type="NCBI Taxonomy" id="408172"/>
    <lineage>
        <taxon>unclassified sequences</taxon>
        <taxon>metagenomes</taxon>
        <taxon>ecological metagenomes</taxon>
    </lineage>
</organism>